<sequence length="870" mass="98872">MADDDVLFEDVYELCEVIGKGPFSVVRRCINRETGQQFAVKIVDVAKFTSSPGLSTEDLKREASICHMLKHPHIVELLETYSSDGMLYMVFEFMDGADLCFEIVKRADAGFVYSEAVASHYMRQILEALRYCHDNNIIHRDVKPHCVLLASKENSAPVKLGGFGVAIQLGESGLVAGGRVGTPHFMAPEVVKREPYGKPVDVWGCGVILFILLSGCLPFYGTKERLFEGIIKGKYKMNPRQWSHISESAKDLVRRMLMLDPAERITVYEALNHPWLKERDRYAYKIHLPETVEQLRKFNARRKLKGAVLAAVSSHKFNSFYGDPPEELPDFSEDPTSSGAVSQVLDSLEEIHALTDCSEKDLDFLHSVFQDQHLHTLLDLYDKINTKSSPQIRNPPSDAVQRAKEALLQTHDVVAHEVYSDEALRVTPPPTSPYLNGDSPESANGDMDMENVTRVRLVQFQKNTDEPMGITLKMNELNHCIVARIMHGGMIHRQGTLHVGDEIREINGISVANQTVEQLQKMLREMRGSITFKIVPSYRTQSSSCEDLPSTTQPKGRQIYVRAQFEYDPAKDDLIPCKEAGIRFRVGDIIQIISKDDHNWWQGKLENSKNGTAGLIPSPELQEWRVACIAMEKTKQEQQASCTWFGKKKKQYKDKYLAKHNAVFDQLDLVTYEEVVKLPAFKRKTLVLLGAHGVGRRHIKNTLITKHPDRFAYPIPHTTRPPKKDEENGKNYYFVSHDQMMQDISNNEYLEYGSHEDAMYGTKLETIRKIHEQGLIAILDVEPQALKVLRTAEFAPFVVFIAAPTITPGLSEDESLQRLQKESDVLQRTYAHYFDLTIINNEIDETIRHLEEAVELVCTAPQWVPVSWVY</sequence>
<evidence type="ECO:0000256" key="21">
    <source>
        <dbReference type="ARBA" id="ARBA00060907"/>
    </source>
</evidence>
<keyword evidence="13" id="KW-0547">Nucleotide-binding</keyword>
<dbReference type="FunFam" id="3.30.63.10:FF:000004">
    <property type="entry name" value="peripheral plasma membrane protein CASK isoform X2"/>
    <property type="match status" value="1"/>
</dbReference>
<dbReference type="InterPro" id="IPR011009">
    <property type="entry name" value="Kinase-like_dom_sf"/>
</dbReference>
<keyword evidence="31" id="KW-1185">Reference proteome</keyword>
<dbReference type="CDD" id="cd12081">
    <property type="entry name" value="SH3_CASK"/>
    <property type="match status" value="1"/>
</dbReference>
<evidence type="ECO:0000256" key="8">
    <source>
        <dbReference type="ARBA" id="ARBA00022490"/>
    </source>
</evidence>
<dbReference type="GO" id="GO:0005634">
    <property type="term" value="C:nucleus"/>
    <property type="evidence" value="ECO:0007669"/>
    <property type="project" value="UniProtKB-SubCell"/>
</dbReference>
<evidence type="ECO:0000259" key="26">
    <source>
        <dbReference type="PROSITE" id="PS50011"/>
    </source>
</evidence>
<protein>
    <recommendedName>
        <fullName evidence="22">Peripheral plasma membrane protein CASK</fullName>
        <ecNumber evidence="5">2.7.11.1</ecNumber>
    </recommendedName>
    <alternativeName>
        <fullName evidence="23">Calcium/calmodulin-dependent serine protein kinase</fullName>
    </alternativeName>
</protein>
<evidence type="ECO:0000256" key="15">
    <source>
        <dbReference type="ARBA" id="ARBA00022840"/>
    </source>
</evidence>
<dbReference type="GO" id="GO:0042043">
    <property type="term" value="F:neurexin family protein binding"/>
    <property type="evidence" value="ECO:0007669"/>
    <property type="project" value="UniProtKB-ARBA"/>
</dbReference>
<evidence type="ECO:0000256" key="18">
    <source>
        <dbReference type="ARBA" id="ARBA00023242"/>
    </source>
</evidence>
<dbReference type="SUPFAM" id="SSF50044">
    <property type="entry name" value="SH3-domain"/>
    <property type="match status" value="1"/>
</dbReference>
<dbReference type="PROSITE" id="PS00856">
    <property type="entry name" value="GUANYLATE_KINASE_1"/>
    <property type="match status" value="1"/>
</dbReference>
<keyword evidence="18" id="KW-0539">Nucleus</keyword>
<dbReference type="PROSITE" id="PS50011">
    <property type="entry name" value="PROTEIN_KINASE_DOM"/>
    <property type="match status" value="1"/>
</dbReference>
<evidence type="ECO:0000256" key="2">
    <source>
        <dbReference type="ARBA" id="ARBA00004202"/>
    </source>
</evidence>
<keyword evidence="8" id="KW-0963">Cytoplasm</keyword>
<dbReference type="InterPro" id="IPR008145">
    <property type="entry name" value="GK/Ca_channel_bsu"/>
</dbReference>
<keyword evidence="6 24" id="KW-0728">SH3 domain</keyword>
<dbReference type="FunFam" id="3.40.50.300:FF:000146">
    <property type="entry name" value="MAGUK p55 subfamily member 6 isoform X1"/>
    <property type="match status" value="1"/>
</dbReference>
<evidence type="ECO:0000259" key="27">
    <source>
        <dbReference type="PROSITE" id="PS50052"/>
    </source>
</evidence>
<evidence type="ECO:0000256" key="6">
    <source>
        <dbReference type="ARBA" id="ARBA00022443"/>
    </source>
</evidence>
<dbReference type="PROSITE" id="PS50106">
    <property type="entry name" value="PDZ"/>
    <property type="match status" value="1"/>
</dbReference>
<dbReference type="SMART" id="SM00326">
    <property type="entry name" value="SH3"/>
    <property type="match status" value="1"/>
</dbReference>
<evidence type="ECO:0000256" key="10">
    <source>
        <dbReference type="ARBA" id="ARBA00022553"/>
    </source>
</evidence>
<dbReference type="CDD" id="cd00071">
    <property type="entry name" value="GMPK"/>
    <property type="match status" value="1"/>
</dbReference>
<dbReference type="FunFam" id="2.30.30.40:FF:000080">
    <property type="entry name" value="Peripheral plasma membrane protein CASK isoform X2"/>
    <property type="match status" value="1"/>
</dbReference>
<dbReference type="Pfam" id="PF00595">
    <property type="entry name" value="PDZ"/>
    <property type="match status" value="1"/>
</dbReference>
<dbReference type="Pfam" id="PF00069">
    <property type="entry name" value="Pkinase"/>
    <property type="match status" value="1"/>
</dbReference>
<dbReference type="GO" id="GO:0051050">
    <property type="term" value="P:positive regulation of transport"/>
    <property type="evidence" value="ECO:0007669"/>
    <property type="project" value="UniProtKB-ARBA"/>
</dbReference>
<keyword evidence="17" id="KW-0472">Membrane</keyword>
<evidence type="ECO:0000256" key="3">
    <source>
        <dbReference type="ARBA" id="ARBA00004496"/>
    </source>
</evidence>
<organism evidence="30 31">
    <name type="scientific">Jaculus jaculus</name>
    <name type="common">Lesser Egyptian jerboa</name>
    <dbReference type="NCBI Taxonomy" id="51337"/>
    <lineage>
        <taxon>Eukaryota</taxon>
        <taxon>Metazoa</taxon>
        <taxon>Chordata</taxon>
        <taxon>Craniata</taxon>
        <taxon>Vertebrata</taxon>
        <taxon>Euteleostomi</taxon>
        <taxon>Mammalia</taxon>
        <taxon>Eutheria</taxon>
        <taxon>Euarchontoglires</taxon>
        <taxon>Glires</taxon>
        <taxon>Rodentia</taxon>
        <taxon>Myomorpha</taxon>
        <taxon>Dipodoidea</taxon>
        <taxon>Dipodidae</taxon>
        <taxon>Dipodinae</taxon>
        <taxon>Jaculus</taxon>
    </lineage>
</organism>
<dbReference type="InterPro" id="IPR000719">
    <property type="entry name" value="Prot_kinase_dom"/>
</dbReference>
<dbReference type="SUPFAM" id="SSF52540">
    <property type="entry name" value="P-loop containing nucleoside triphosphate hydrolases"/>
    <property type="match status" value="1"/>
</dbReference>
<dbReference type="Gene3D" id="6.10.140.620">
    <property type="match status" value="1"/>
</dbReference>
<dbReference type="InterPro" id="IPR008144">
    <property type="entry name" value="Guanylate_kin-like_dom"/>
</dbReference>
<keyword evidence="14" id="KW-0418">Kinase</keyword>
<evidence type="ECO:0000313" key="30">
    <source>
        <dbReference type="Ensembl" id="ENSJJAP00000022948.1"/>
    </source>
</evidence>
<evidence type="ECO:0000256" key="9">
    <source>
        <dbReference type="ARBA" id="ARBA00022527"/>
    </source>
</evidence>
<dbReference type="SMART" id="SM00072">
    <property type="entry name" value="GuKc"/>
    <property type="match status" value="1"/>
</dbReference>
<keyword evidence="9" id="KW-0723">Serine/threonine-protein kinase</keyword>
<dbReference type="InterPro" id="IPR036034">
    <property type="entry name" value="PDZ_sf"/>
</dbReference>
<feature type="domain" description="L27" evidence="29">
    <location>
        <begin position="337"/>
        <end position="392"/>
    </location>
</feature>
<evidence type="ECO:0000256" key="17">
    <source>
        <dbReference type="ARBA" id="ARBA00023136"/>
    </source>
</evidence>
<evidence type="ECO:0000256" key="24">
    <source>
        <dbReference type="PROSITE-ProRule" id="PRU00192"/>
    </source>
</evidence>
<dbReference type="SUPFAM" id="SSF50156">
    <property type="entry name" value="PDZ domain-like"/>
    <property type="match status" value="1"/>
</dbReference>
<keyword evidence="7" id="KW-1003">Cell membrane</keyword>
<dbReference type="GO" id="GO:0004674">
    <property type="term" value="F:protein serine/threonine kinase activity"/>
    <property type="evidence" value="ECO:0007669"/>
    <property type="project" value="UniProtKB-KW"/>
</dbReference>
<dbReference type="EC" id="2.7.11.1" evidence="5"/>
<dbReference type="Ensembl" id="ENSJJAT00000029519.1">
    <property type="protein sequence ID" value="ENSJJAP00000022948.1"/>
    <property type="gene ID" value="ENSJJAG00000022808.1"/>
</dbReference>
<evidence type="ECO:0000256" key="23">
    <source>
        <dbReference type="ARBA" id="ARBA00077072"/>
    </source>
</evidence>
<dbReference type="FunFam" id="1.10.510.10:FF:000062">
    <property type="entry name" value="peripheral plasma membrane protein CASK isoform X2"/>
    <property type="match status" value="1"/>
</dbReference>
<dbReference type="Gene3D" id="3.30.200.20">
    <property type="entry name" value="Phosphorylase Kinase, domain 1"/>
    <property type="match status" value="1"/>
</dbReference>
<dbReference type="SMART" id="SM00569">
    <property type="entry name" value="L27"/>
    <property type="match status" value="1"/>
</dbReference>
<evidence type="ECO:0000256" key="5">
    <source>
        <dbReference type="ARBA" id="ARBA00012513"/>
    </source>
</evidence>
<dbReference type="PROSITE" id="PS50002">
    <property type="entry name" value="SH3"/>
    <property type="match status" value="1"/>
</dbReference>
<dbReference type="SMART" id="SM00228">
    <property type="entry name" value="PDZ"/>
    <property type="match status" value="1"/>
</dbReference>
<feature type="domain" description="SH3" evidence="25">
    <location>
        <begin position="556"/>
        <end position="626"/>
    </location>
</feature>
<dbReference type="PANTHER" id="PTHR23122">
    <property type="entry name" value="MEMBRANE-ASSOCIATED GUANYLATE KINASE MAGUK"/>
    <property type="match status" value="1"/>
</dbReference>
<evidence type="ECO:0000256" key="14">
    <source>
        <dbReference type="ARBA" id="ARBA00022777"/>
    </source>
</evidence>
<dbReference type="Gene3D" id="3.40.50.300">
    <property type="entry name" value="P-loop containing nucleotide triphosphate hydrolases"/>
    <property type="match status" value="1"/>
</dbReference>
<evidence type="ECO:0000256" key="1">
    <source>
        <dbReference type="ARBA" id="ARBA00004123"/>
    </source>
</evidence>
<dbReference type="GO" id="GO:0005516">
    <property type="term" value="F:calmodulin binding"/>
    <property type="evidence" value="ECO:0007669"/>
    <property type="project" value="UniProtKB-KW"/>
</dbReference>
<dbReference type="Pfam" id="PF00625">
    <property type="entry name" value="Guanylate_kin"/>
    <property type="match status" value="1"/>
</dbReference>
<evidence type="ECO:0000256" key="22">
    <source>
        <dbReference type="ARBA" id="ARBA00071925"/>
    </source>
</evidence>
<accession>A0A8C5LEM2</accession>
<evidence type="ECO:0000259" key="28">
    <source>
        <dbReference type="PROSITE" id="PS50106"/>
    </source>
</evidence>
<keyword evidence="15" id="KW-0067">ATP-binding</keyword>
<dbReference type="InterPro" id="IPR035473">
    <property type="entry name" value="CASK_SH3"/>
</dbReference>
<comment type="similarity">
    <text evidence="21">In the N-terminal section; belongs to the protein kinase superfamily. CAMK Ser/Thr protein kinase family. CaMK subfamily.</text>
</comment>
<dbReference type="Gene3D" id="1.10.287.650">
    <property type="entry name" value="L27 domain"/>
    <property type="match status" value="1"/>
</dbReference>
<evidence type="ECO:0000256" key="13">
    <source>
        <dbReference type="ARBA" id="ARBA00022741"/>
    </source>
</evidence>
<reference evidence="30" key="1">
    <citation type="submission" date="2025-08" db="UniProtKB">
        <authorList>
            <consortium name="Ensembl"/>
        </authorList>
    </citation>
    <scope>IDENTIFICATION</scope>
</reference>
<gene>
    <name evidence="30" type="primary">Cask</name>
</gene>
<dbReference type="SUPFAM" id="SSF101288">
    <property type="entry name" value="L27 domain"/>
    <property type="match status" value="1"/>
</dbReference>
<dbReference type="GO" id="GO:0005524">
    <property type="term" value="F:ATP binding"/>
    <property type="evidence" value="ECO:0007669"/>
    <property type="project" value="UniProtKB-KW"/>
</dbReference>
<feature type="domain" description="Protein kinase" evidence="26">
    <location>
        <begin position="12"/>
        <end position="276"/>
    </location>
</feature>
<dbReference type="Gene3D" id="2.30.30.40">
    <property type="entry name" value="SH3 Domains"/>
    <property type="match status" value="1"/>
</dbReference>
<dbReference type="InterPro" id="IPR001452">
    <property type="entry name" value="SH3_domain"/>
</dbReference>
<evidence type="ECO:0000256" key="4">
    <source>
        <dbReference type="ARBA" id="ARBA00007014"/>
    </source>
</evidence>
<dbReference type="Pfam" id="PF02828">
    <property type="entry name" value="L27"/>
    <property type="match status" value="1"/>
</dbReference>
<feature type="domain" description="Guanylate kinase-like" evidence="27">
    <location>
        <begin position="683"/>
        <end position="855"/>
    </location>
</feature>
<dbReference type="InterPro" id="IPR004172">
    <property type="entry name" value="L27_dom"/>
</dbReference>
<keyword evidence="12" id="KW-0677">Repeat</keyword>
<keyword evidence="16" id="KW-0112">Calmodulin-binding</keyword>
<proteinExistence type="inferred from homology"/>
<evidence type="ECO:0000256" key="11">
    <source>
        <dbReference type="ARBA" id="ARBA00022679"/>
    </source>
</evidence>
<reference evidence="30" key="2">
    <citation type="submission" date="2025-09" db="UniProtKB">
        <authorList>
            <consortium name="Ensembl"/>
        </authorList>
    </citation>
    <scope>IDENTIFICATION</scope>
</reference>
<dbReference type="InterPro" id="IPR027417">
    <property type="entry name" value="P-loop_NTPase"/>
</dbReference>
<evidence type="ECO:0000256" key="19">
    <source>
        <dbReference type="ARBA" id="ARBA00047899"/>
    </source>
</evidence>
<dbReference type="Gene3D" id="1.10.510.10">
    <property type="entry name" value="Transferase(Phosphotransferase) domain 1"/>
    <property type="match status" value="1"/>
</dbReference>
<dbReference type="GeneTree" id="ENSGT00940000155600"/>
<dbReference type="InterPro" id="IPR014775">
    <property type="entry name" value="L27_C"/>
</dbReference>
<dbReference type="SUPFAM" id="SSF56112">
    <property type="entry name" value="Protein kinase-like (PK-like)"/>
    <property type="match status" value="1"/>
</dbReference>
<evidence type="ECO:0000313" key="31">
    <source>
        <dbReference type="Proteomes" id="UP000694385"/>
    </source>
</evidence>
<evidence type="ECO:0000256" key="16">
    <source>
        <dbReference type="ARBA" id="ARBA00022860"/>
    </source>
</evidence>
<dbReference type="AlphaFoldDB" id="A0A8C5LEM2"/>
<dbReference type="InterPro" id="IPR020590">
    <property type="entry name" value="Guanylate_kinase_CS"/>
</dbReference>
<dbReference type="PROSITE" id="PS50052">
    <property type="entry name" value="GUANYLATE_KINASE_2"/>
    <property type="match status" value="1"/>
</dbReference>
<dbReference type="GO" id="GO:0030054">
    <property type="term" value="C:cell junction"/>
    <property type="evidence" value="ECO:0007669"/>
    <property type="project" value="UniProtKB-ARBA"/>
</dbReference>
<dbReference type="Pfam" id="PF07653">
    <property type="entry name" value="SH3_2"/>
    <property type="match status" value="1"/>
</dbReference>
<dbReference type="PROSITE" id="PS51022">
    <property type="entry name" value="L27"/>
    <property type="match status" value="1"/>
</dbReference>
<evidence type="ECO:0000259" key="25">
    <source>
        <dbReference type="PROSITE" id="PS50002"/>
    </source>
</evidence>
<comment type="catalytic activity">
    <reaction evidence="20">
        <text>L-seryl-[protein] + ATP = O-phospho-L-seryl-[protein] + ADP + H(+)</text>
        <dbReference type="Rhea" id="RHEA:17989"/>
        <dbReference type="Rhea" id="RHEA-COMP:9863"/>
        <dbReference type="Rhea" id="RHEA-COMP:11604"/>
        <dbReference type="ChEBI" id="CHEBI:15378"/>
        <dbReference type="ChEBI" id="CHEBI:29999"/>
        <dbReference type="ChEBI" id="CHEBI:30616"/>
        <dbReference type="ChEBI" id="CHEBI:83421"/>
        <dbReference type="ChEBI" id="CHEBI:456216"/>
        <dbReference type="EC" id="2.7.11.1"/>
    </reaction>
    <physiologicalReaction direction="left-to-right" evidence="20">
        <dbReference type="Rhea" id="RHEA:17990"/>
    </physiologicalReaction>
</comment>
<dbReference type="InterPro" id="IPR050716">
    <property type="entry name" value="MAGUK"/>
</dbReference>
<dbReference type="CDD" id="cd14094">
    <property type="entry name" value="STKc_CASK"/>
    <property type="match status" value="1"/>
</dbReference>
<dbReference type="FunFam" id="3.30.200.20:FF:000051">
    <property type="entry name" value="Peripheral plasma membrane protein CASK isoform B"/>
    <property type="match status" value="1"/>
</dbReference>
<evidence type="ECO:0000259" key="29">
    <source>
        <dbReference type="PROSITE" id="PS51022"/>
    </source>
</evidence>
<name>A0A8C5LEM2_JACJA</name>
<evidence type="ECO:0000256" key="20">
    <source>
        <dbReference type="ARBA" id="ARBA00048977"/>
    </source>
</evidence>
<dbReference type="InterPro" id="IPR001478">
    <property type="entry name" value="PDZ"/>
</dbReference>
<dbReference type="Proteomes" id="UP000694385">
    <property type="component" value="Unassembled WGS sequence"/>
</dbReference>
<feature type="domain" description="PDZ" evidence="28">
    <location>
        <begin position="457"/>
        <end position="538"/>
    </location>
</feature>
<dbReference type="InterPro" id="IPR036028">
    <property type="entry name" value="SH3-like_dom_sf"/>
</dbReference>
<dbReference type="GO" id="GO:0005737">
    <property type="term" value="C:cytoplasm"/>
    <property type="evidence" value="ECO:0007669"/>
    <property type="project" value="UniProtKB-SubCell"/>
</dbReference>
<dbReference type="FunFam" id="2.30.42.10:FF:000016">
    <property type="entry name" value="peripheral plasma membrane protein CASK isoform X2"/>
    <property type="match status" value="1"/>
</dbReference>
<evidence type="ECO:0000256" key="7">
    <source>
        <dbReference type="ARBA" id="ARBA00022475"/>
    </source>
</evidence>
<keyword evidence="11" id="KW-0808">Transferase</keyword>
<dbReference type="GO" id="GO:0016323">
    <property type="term" value="C:basolateral plasma membrane"/>
    <property type="evidence" value="ECO:0007669"/>
    <property type="project" value="UniProtKB-ARBA"/>
</dbReference>
<keyword evidence="10" id="KW-0597">Phosphoprotein</keyword>
<dbReference type="CDD" id="cd10831">
    <property type="entry name" value="PDZ_CASK-like"/>
    <property type="match status" value="1"/>
</dbReference>
<comment type="similarity">
    <text evidence="4">Belongs to the MAGUK family.</text>
</comment>
<dbReference type="Gene3D" id="2.30.42.10">
    <property type="match status" value="1"/>
</dbReference>
<dbReference type="InterPro" id="IPR036892">
    <property type="entry name" value="L27_dom_sf"/>
</dbReference>
<comment type="catalytic activity">
    <reaction evidence="19">
        <text>L-threonyl-[protein] + ATP = O-phospho-L-threonyl-[protein] + ADP + H(+)</text>
        <dbReference type="Rhea" id="RHEA:46608"/>
        <dbReference type="Rhea" id="RHEA-COMP:11060"/>
        <dbReference type="Rhea" id="RHEA-COMP:11605"/>
        <dbReference type="ChEBI" id="CHEBI:15378"/>
        <dbReference type="ChEBI" id="CHEBI:30013"/>
        <dbReference type="ChEBI" id="CHEBI:30616"/>
        <dbReference type="ChEBI" id="CHEBI:61977"/>
        <dbReference type="ChEBI" id="CHEBI:456216"/>
        <dbReference type="EC" id="2.7.11.1"/>
    </reaction>
</comment>
<evidence type="ECO:0000256" key="12">
    <source>
        <dbReference type="ARBA" id="ARBA00022737"/>
    </source>
</evidence>
<comment type="subcellular location">
    <subcellularLocation>
        <location evidence="2">Cell membrane</location>
        <topology evidence="2">Peripheral membrane protein</topology>
    </subcellularLocation>
    <subcellularLocation>
        <location evidence="3">Cytoplasm</location>
    </subcellularLocation>
    <subcellularLocation>
        <location evidence="1">Nucleus</location>
    </subcellularLocation>
</comment>